<dbReference type="EMBL" id="CM026430">
    <property type="protein sequence ID" value="KAG0561266.1"/>
    <property type="molecule type" value="Genomic_DNA"/>
</dbReference>
<dbReference type="Pfam" id="PF01582">
    <property type="entry name" value="TIR"/>
    <property type="match status" value="1"/>
</dbReference>
<feature type="domain" description="TIR" evidence="4">
    <location>
        <begin position="19"/>
        <end position="184"/>
    </location>
</feature>
<dbReference type="InterPro" id="IPR058192">
    <property type="entry name" value="WHD_ROQ1-like"/>
</dbReference>
<dbReference type="InterPro" id="IPR002182">
    <property type="entry name" value="NB-ARC"/>
</dbReference>
<keyword evidence="6" id="KW-1185">Reference proteome</keyword>
<keyword evidence="1" id="KW-0433">Leucine-rich repeat</keyword>
<dbReference type="SUPFAM" id="SSF52540">
    <property type="entry name" value="P-loop containing nucleoside triphosphate hydrolases"/>
    <property type="match status" value="1"/>
</dbReference>
<evidence type="ECO:0000256" key="1">
    <source>
        <dbReference type="ARBA" id="ARBA00022614"/>
    </source>
</evidence>
<dbReference type="Pfam" id="PF23598">
    <property type="entry name" value="LRR_14"/>
    <property type="match status" value="2"/>
</dbReference>
<evidence type="ECO:0000259" key="4">
    <source>
        <dbReference type="PROSITE" id="PS50104"/>
    </source>
</evidence>
<dbReference type="GO" id="GO:0007165">
    <property type="term" value="P:signal transduction"/>
    <property type="evidence" value="ECO:0007669"/>
    <property type="project" value="InterPro"/>
</dbReference>
<dbReference type="SUPFAM" id="SSF52058">
    <property type="entry name" value="L domain-like"/>
    <property type="match status" value="2"/>
</dbReference>
<protein>
    <recommendedName>
        <fullName evidence="4">TIR domain-containing protein</fullName>
    </recommendedName>
</protein>
<dbReference type="Gene3D" id="3.40.50.300">
    <property type="entry name" value="P-loop containing nucleotide triphosphate hydrolases"/>
    <property type="match status" value="1"/>
</dbReference>
<evidence type="ECO:0000256" key="2">
    <source>
        <dbReference type="ARBA" id="ARBA00022737"/>
    </source>
</evidence>
<evidence type="ECO:0000256" key="3">
    <source>
        <dbReference type="ARBA" id="ARBA00022821"/>
    </source>
</evidence>
<dbReference type="GO" id="GO:0006952">
    <property type="term" value="P:defense response"/>
    <property type="evidence" value="ECO:0007669"/>
    <property type="project" value="UniProtKB-KW"/>
</dbReference>
<dbReference type="Gene3D" id="3.80.10.10">
    <property type="entry name" value="Ribonuclease Inhibitor"/>
    <property type="match status" value="2"/>
</dbReference>
<dbReference type="GO" id="GO:0051707">
    <property type="term" value="P:response to other organism"/>
    <property type="evidence" value="ECO:0007669"/>
    <property type="project" value="UniProtKB-ARBA"/>
</dbReference>
<dbReference type="InterPro" id="IPR042197">
    <property type="entry name" value="Apaf_helical"/>
</dbReference>
<dbReference type="Gene3D" id="1.10.8.430">
    <property type="entry name" value="Helical domain of apoptotic protease-activating factors"/>
    <property type="match status" value="1"/>
</dbReference>
<dbReference type="SUPFAM" id="SSF46785">
    <property type="entry name" value="Winged helix' DNA-binding domain"/>
    <property type="match status" value="1"/>
</dbReference>
<dbReference type="InterPro" id="IPR044974">
    <property type="entry name" value="Disease_R_plants"/>
</dbReference>
<dbReference type="Pfam" id="PF00931">
    <property type="entry name" value="NB-ARC"/>
    <property type="match status" value="1"/>
</dbReference>
<accession>A0A8T0GNV7</accession>
<dbReference type="PANTHER" id="PTHR11017">
    <property type="entry name" value="LEUCINE-RICH REPEAT-CONTAINING PROTEIN"/>
    <property type="match status" value="1"/>
</dbReference>
<dbReference type="InterPro" id="IPR000157">
    <property type="entry name" value="TIR_dom"/>
</dbReference>
<dbReference type="SMART" id="SM00369">
    <property type="entry name" value="LRR_TYP"/>
    <property type="match status" value="8"/>
</dbReference>
<dbReference type="SMART" id="SM00255">
    <property type="entry name" value="TIR"/>
    <property type="match status" value="1"/>
</dbReference>
<keyword evidence="2" id="KW-0677">Repeat</keyword>
<dbReference type="PROSITE" id="PS50104">
    <property type="entry name" value="TIR"/>
    <property type="match status" value="1"/>
</dbReference>
<reference evidence="5" key="1">
    <citation type="submission" date="2020-06" db="EMBL/GenBank/DDBJ databases">
        <title>WGS assembly of Ceratodon purpureus strain R40.</title>
        <authorList>
            <person name="Carey S.B."/>
            <person name="Jenkins J."/>
            <person name="Shu S."/>
            <person name="Lovell J.T."/>
            <person name="Sreedasyam A."/>
            <person name="Maumus F."/>
            <person name="Tiley G.P."/>
            <person name="Fernandez-Pozo N."/>
            <person name="Barry K."/>
            <person name="Chen C."/>
            <person name="Wang M."/>
            <person name="Lipzen A."/>
            <person name="Daum C."/>
            <person name="Saski C.A."/>
            <person name="Payton A.C."/>
            <person name="Mcbreen J.C."/>
            <person name="Conrad R.E."/>
            <person name="Kollar L.M."/>
            <person name="Olsson S."/>
            <person name="Huttunen S."/>
            <person name="Landis J.B."/>
            <person name="Wickett N.J."/>
            <person name="Johnson M.G."/>
            <person name="Rensing S.A."/>
            <person name="Grimwood J."/>
            <person name="Schmutz J."/>
            <person name="Mcdaniel S.F."/>
        </authorList>
    </citation>
    <scope>NUCLEOTIDE SEQUENCE</scope>
    <source>
        <strain evidence="5">R40</strain>
    </source>
</reference>
<keyword evidence="3" id="KW-0611">Plant defense</keyword>
<dbReference type="InterPro" id="IPR055414">
    <property type="entry name" value="LRR_R13L4/SHOC2-like"/>
</dbReference>
<dbReference type="PRINTS" id="PR00364">
    <property type="entry name" value="DISEASERSIST"/>
</dbReference>
<dbReference type="InterPro" id="IPR027417">
    <property type="entry name" value="P-loop_NTPase"/>
</dbReference>
<name>A0A8T0GNV7_CERPU</name>
<proteinExistence type="predicted"/>
<dbReference type="InterPro" id="IPR035897">
    <property type="entry name" value="Toll_tir_struct_dom_sf"/>
</dbReference>
<dbReference type="Pfam" id="PF23282">
    <property type="entry name" value="WHD_ROQ1"/>
    <property type="match status" value="1"/>
</dbReference>
<gene>
    <name evidence="5" type="ORF">KC19_9G050100</name>
</gene>
<evidence type="ECO:0000313" key="5">
    <source>
        <dbReference type="EMBL" id="KAG0561266.1"/>
    </source>
</evidence>
<dbReference type="InterPro" id="IPR036390">
    <property type="entry name" value="WH_DNA-bd_sf"/>
</dbReference>
<dbReference type="Gene3D" id="3.40.50.10140">
    <property type="entry name" value="Toll/interleukin-1 receptor homology (TIR) domain"/>
    <property type="match status" value="1"/>
</dbReference>
<dbReference type="PANTHER" id="PTHR11017:SF385">
    <property type="entry name" value="DISEASE RESISTANCE PROTEIN (TIR-NBS-LRR CLASS)-RELATED"/>
    <property type="match status" value="1"/>
</dbReference>
<dbReference type="GO" id="GO:0043531">
    <property type="term" value="F:ADP binding"/>
    <property type="evidence" value="ECO:0007669"/>
    <property type="project" value="InterPro"/>
</dbReference>
<dbReference type="AlphaFoldDB" id="A0A8T0GNV7"/>
<dbReference type="Proteomes" id="UP000822688">
    <property type="component" value="Chromosome 9"/>
</dbReference>
<comment type="caution">
    <text evidence="5">The sequence shown here is derived from an EMBL/GenBank/DDBJ whole genome shotgun (WGS) entry which is preliminary data.</text>
</comment>
<dbReference type="InterPro" id="IPR032675">
    <property type="entry name" value="LRR_dom_sf"/>
</dbReference>
<sequence length="967" mass="107749">MASDVRPAKGLPVTEVGFEEYDVFLCHRGPDTKTAFVSFLYDRLEAAGLRPFLDCKSIGKGQHSQAWMDSAVKTTPIALVIFSENFADSEWCLNELKVMLDTPGVKVLPVFYKVQPDEVYCPEKGRLSAAFDKLKRRHDESSIERWRDALKRASGLNGWVYEAAGQSLETDLVTAIVREVSELASKPLPLDVGDHVFGTEKVVDGIIQKLKGVSILVLWGMGGIGKSTLARELYNRMREEFAASCYVEDLKSYYVQDSKNKVIRDDDIVKVQKHILKYLCPGEGHEVENKHKGKVILEERLSKKRILVVLDDVPDNGDLYYWISSKMLTEGSMCIVTTRNRRVVEKLNNFDMKDAVHFHNVQGLGSEDSEHVFASYAFGRHWNEKTGFEEFVAKISEACRGVPLVLKVCGALLKGREKTDFWSEVLMELKSGTFDDDGISDCLKISFNALDQEYQDMFLDITCALLGQPKDIAILAWKSHGWYPIKGIQTLVDRALVTVDDSGCFRMHDHLRDMGRQILKEQRSKGVINRLSMPESLEYLREYKGFPESLEVVNIINVDSSGLRALDISRMKNLRILMCDDTITVTSIPESLCWWNLDGLVWFNQYIPLSEKSATEVMTTLPTPHPNNKLAVLSLPLSHITTLTESVVRLSNLEVLILESCWKLQLLPESFGGLSKLRDLNLANSGIRSLSASFGGLSSLDTLNLKGCRDLRLLPESFGGLGKLRDLNLAWSGITSFHASFGELSNLQKLDVGYCTKLHLLPESFGGFSKLRDLNMAGSGITSLPASFGELSNLEVVDVDRCGKLDLLPESFGGLNKLRDLNLAWSGITSFHASFGELSNLEVLDLGFCKELHLLPESFGGLSKLRDLNLANSGITGLPASFGELSNLDTLNLEGCWELRLLPESFGGLSKLRNLNLARSGIRSLPASFGELSNLEVLNLKGCSKLLFVPESFWGLILLDSHTGRYV</sequence>
<evidence type="ECO:0000313" key="6">
    <source>
        <dbReference type="Proteomes" id="UP000822688"/>
    </source>
</evidence>
<dbReference type="SUPFAM" id="SSF52200">
    <property type="entry name" value="Toll/Interleukin receptor TIR domain"/>
    <property type="match status" value="1"/>
</dbReference>
<dbReference type="InterPro" id="IPR003591">
    <property type="entry name" value="Leu-rich_rpt_typical-subtyp"/>
</dbReference>
<organism evidence="5 6">
    <name type="scientific">Ceratodon purpureus</name>
    <name type="common">Fire moss</name>
    <name type="synonym">Dicranum purpureum</name>
    <dbReference type="NCBI Taxonomy" id="3225"/>
    <lineage>
        <taxon>Eukaryota</taxon>
        <taxon>Viridiplantae</taxon>
        <taxon>Streptophyta</taxon>
        <taxon>Embryophyta</taxon>
        <taxon>Bryophyta</taxon>
        <taxon>Bryophytina</taxon>
        <taxon>Bryopsida</taxon>
        <taxon>Dicranidae</taxon>
        <taxon>Pseudoditrichales</taxon>
        <taxon>Ditrichaceae</taxon>
        <taxon>Ceratodon</taxon>
    </lineage>
</organism>